<evidence type="ECO:0008006" key="3">
    <source>
        <dbReference type="Google" id="ProtNLM"/>
    </source>
</evidence>
<dbReference type="RefSeq" id="WP_377358908.1">
    <property type="nucleotide sequence ID" value="NZ_JBHTCM010000010.1"/>
</dbReference>
<protein>
    <recommendedName>
        <fullName evidence="3">Growth inhibitor PemK</fullName>
    </recommendedName>
</protein>
<evidence type="ECO:0000313" key="1">
    <source>
        <dbReference type="EMBL" id="MFC7333677.1"/>
    </source>
</evidence>
<sequence length="143" mass="16068">MSLPAARPGLVFSYEYIWKRQAEQGADTGRKQRPACIVLSVIGAEGDQRVAIVPITSRQPGEGVPSVEIPQAVLNHLGLPATRSWVILTEVNIDVWPSPDMRPIAGDRNRFHYGYLPTRMVNRMRDIVVRAIQERRAGIVRRD</sequence>
<gene>
    <name evidence="1" type="ORF">ACFQPS_10925</name>
</gene>
<evidence type="ECO:0000313" key="2">
    <source>
        <dbReference type="Proteomes" id="UP001596456"/>
    </source>
</evidence>
<accession>A0ABW2KWX2</accession>
<reference evidence="2" key="1">
    <citation type="journal article" date="2019" name="Int. J. Syst. Evol. Microbiol.">
        <title>The Global Catalogue of Microorganisms (GCM) 10K type strain sequencing project: providing services to taxonomists for standard genome sequencing and annotation.</title>
        <authorList>
            <consortium name="The Broad Institute Genomics Platform"/>
            <consortium name="The Broad Institute Genome Sequencing Center for Infectious Disease"/>
            <person name="Wu L."/>
            <person name="Ma J."/>
        </authorList>
    </citation>
    <scope>NUCLEOTIDE SEQUENCE [LARGE SCALE GENOMIC DNA]</scope>
    <source>
        <strain evidence="2">CGMCC 1.16275</strain>
    </source>
</reference>
<dbReference type="Proteomes" id="UP001596456">
    <property type="component" value="Unassembled WGS sequence"/>
</dbReference>
<dbReference type="EMBL" id="JBHTCM010000010">
    <property type="protein sequence ID" value="MFC7333677.1"/>
    <property type="molecule type" value="Genomic_DNA"/>
</dbReference>
<comment type="caution">
    <text evidence="1">The sequence shown here is derived from an EMBL/GenBank/DDBJ whole genome shotgun (WGS) entry which is preliminary data.</text>
</comment>
<name>A0ABW2KWX2_9PROT</name>
<proteinExistence type="predicted"/>
<keyword evidence="2" id="KW-1185">Reference proteome</keyword>
<organism evidence="1 2">
    <name type="scientific">Rhodocista pekingensis</name>
    <dbReference type="NCBI Taxonomy" id="201185"/>
    <lineage>
        <taxon>Bacteria</taxon>
        <taxon>Pseudomonadati</taxon>
        <taxon>Pseudomonadota</taxon>
        <taxon>Alphaproteobacteria</taxon>
        <taxon>Rhodospirillales</taxon>
        <taxon>Azospirillaceae</taxon>
        <taxon>Rhodocista</taxon>
    </lineage>
</organism>